<dbReference type="InterPro" id="IPR051050">
    <property type="entry name" value="Lipid_II_flippase_MurJ/MviN"/>
</dbReference>
<dbReference type="GO" id="GO:0034204">
    <property type="term" value="P:lipid translocation"/>
    <property type="evidence" value="ECO:0007669"/>
    <property type="project" value="TreeGrafter"/>
</dbReference>
<reference evidence="12 13" key="1">
    <citation type="submission" date="2016-12" db="EMBL/GenBank/DDBJ databases">
        <title>Complete genome sequence of Thauera chlorobenzoica, a Betaproteobacterium degrading haloaromatics anaerobically to CO2 and halides.</title>
        <authorList>
            <person name="Goris T."/>
            <person name="Mergelsberg M."/>
            <person name="Boll M."/>
        </authorList>
    </citation>
    <scope>NUCLEOTIDE SEQUENCE [LARGE SCALE GENOMIC DNA]</scope>
    <source>
        <strain evidence="12 13">3CB1</strain>
    </source>
</reference>
<keyword evidence="10" id="KW-0997">Cell inner membrane</keyword>
<feature type="transmembrane region" description="Helical" evidence="10">
    <location>
        <begin position="441"/>
        <end position="461"/>
    </location>
</feature>
<comment type="subcellular location">
    <subcellularLocation>
        <location evidence="10">Cell inner membrane</location>
        <topology evidence="10">Multi-pass membrane protein</topology>
    </subcellularLocation>
    <subcellularLocation>
        <location evidence="1">Cell membrane</location>
        <topology evidence="1">Multi-pass membrane protein</topology>
    </subcellularLocation>
</comment>
<name>A0A1H5UVV8_9RHOO</name>
<sequence length="511" mass="54906">MNLLRALVTVSGMTLLSRILGFVRDFVIARTFGAGLATDAFFVAFRLPNLLRRMFAEGAFSQAFVPILAEYKNRQGAEATHTLVNRVATALGLVVALVAALGALAAPLIIYVSAPGFAGDPGKFELTVELTRITFPYIFFMALVALAGGVLNTWSRFAIPAFTPVLLNLAFIGMALFAAPYFDPPVLALAWAVFLGGLLQLVLQIRPLRKIGMLPRFDLNFSDPGVRRIMKLMAPALLGVSVSQISLLINTIFASFLESGSVSWLYYADRLMEFPAGLLGVALGTILLPSLAKLHADEKTEEFSSLLDWGLRLTLLLTLPAALGLALLAVPLVSTLFNYGAFSATDVMQTRSALVAYSIGLTGLILVKVLAPGFYARQDIRTPVKIALITLAATQLMNLAFIVPLRHAGLALAIGLASCLNAGLLFRGLRKRAIYMPQPGWTVFMLKLLAALAVMGGVLWFGSGPETQWVQSGGLERGLKLAAVVAGGALAYFTTLLALGFRLRDFRRRGA</sequence>
<feature type="transmembrane region" description="Helical" evidence="10">
    <location>
        <begin position="354"/>
        <end position="374"/>
    </location>
</feature>
<feature type="transmembrane region" description="Helical" evidence="10">
    <location>
        <begin position="409"/>
        <end position="429"/>
    </location>
</feature>
<feature type="transmembrane region" description="Helical" evidence="10">
    <location>
        <begin position="188"/>
        <end position="208"/>
    </location>
</feature>
<dbReference type="AlphaFoldDB" id="A0A1H5UVV8"/>
<evidence type="ECO:0000256" key="4">
    <source>
        <dbReference type="ARBA" id="ARBA00022960"/>
    </source>
</evidence>
<evidence type="ECO:0000256" key="11">
    <source>
        <dbReference type="PIRNR" id="PIRNR002869"/>
    </source>
</evidence>
<dbReference type="RefSeq" id="WP_075148713.1">
    <property type="nucleotide sequence ID" value="NZ_CP018839.1"/>
</dbReference>
<dbReference type="PIRSF" id="PIRSF002869">
    <property type="entry name" value="MviN"/>
    <property type="match status" value="1"/>
</dbReference>
<gene>
    <name evidence="10" type="primary">murJ</name>
    <name evidence="12" type="ORF">Tchl_2516</name>
</gene>
<dbReference type="GO" id="GO:0008360">
    <property type="term" value="P:regulation of cell shape"/>
    <property type="evidence" value="ECO:0007669"/>
    <property type="project" value="UniProtKB-UniRule"/>
</dbReference>
<keyword evidence="7 10" id="KW-0472">Membrane</keyword>
<comment type="pathway">
    <text evidence="10">Cell wall biogenesis; peptidoglycan biosynthesis.</text>
</comment>
<dbReference type="STRING" id="96773.Tchl_2516"/>
<feature type="transmembrane region" description="Helical" evidence="10">
    <location>
        <begin position="386"/>
        <end position="403"/>
    </location>
</feature>
<keyword evidence="5 10" id="KW-0573">Peptidoglycan synthesis</keyword>
<evidence type="ECO:0000256" key="9">
    <source>
        <dbReference type="ARBA" id="ARBA00061532"/>
    </source>
</evidence>
<keyword evidence="6 10" id="KW-1133">Transmembrane helix</keyword>
<keyword evidence="3 10" id="KW-0812">Transmembrane</keyword>
<dbReference type="KEGG" id="tcl:Tchl_2516"/>
<dbReference type="InterPro" id="IPR004268">
    <property type="entry name" value="MurJ"/>
</dbReference>
<feature type="transmembrane region" description="Helical" evidence="10">
    <location>
        <begin position="161"/>
        <end position="182"/>
    </location>
</feature>
<evidence type="ECO:0000256" key="5">
    <source>
        <dbReference type="ARBA" id="ARBA00022984"/>
    </source>
</evidence>
<dbReference type="GO" id="GO:0015648">
    <property type="term" value="F:lipid-linked peptidoglycan transporter activity"/>
    <property type="evidence" value="ECO:0007669"/>
    <property type="project" value="UniProtKB-UniRule"/>
</dbReference>
<dbReference type="UniPathway" id="UPA00219"/>
<proteinExistence type="inferred from homology"/>
<evidence type="ECO:0000256" key="6">
    <source>
        <dbReference type="ARBA" id="ARBA00022989"/>
    </source>
</evidence>
<dbReference type="EMBL" id="CP018839">
    <property type="protein sequence ID" value="APR05342.1"/>
    <property type="molecule type" value="Genomic_DNA"/>
</dbReference>
<dbReference type="GO" id="GO:0005886">
    <property type="term" value="C:plasma membrane"/>
    <property type="evidence" value="ECO:0007669"/>
    <property type="project" value="UniProtKB-SubCell"/>
</dbReference>
<evidence type="ECO:0000256" key="2">
    <source>
        <dbReference type="ARBA" id="ARBA00022475"/>
    </source>
</evidence>
<dbReference type="PANTHER" id="PTHR47019">
    <property type="entry name" value="LIPID II FLIPPASE MURJ"/>
    <property type="match status" value="1"/>
</dbReference>
<keyword evidence="2 10" id="KW-1003">Cell membrane</keyword>
<evidence type="ECO:0000256" key="3">
    <source>
        <dbReference type="ARBA" id="ARBA00022692"/>
    </source>
</evidence>
<dbReference type="Proteomes" id="UP000185739">
    <property type="component" value="Chromosome"/>
</dbReference>
<feature type="transmembrane region" description="Helical" evidence="10">
    <location>
        <begin position="274"/>
        <end position="292"/>
    </location>
</feature>
<organism evidence="12 13">
    <name type="scientific">Thauera chlorobenzoica</name>
    <dbReference type="NCBI Taxonomy" id="96773"/>
    <lineage>
        <taxon>Bacteria</taxon>
        <taxon>Pseudomonadati</taxon>
        <taxon>Pseudomonadota</taxon>
        <taxon>Betaproteobacteria</taxon>
        <taxon>Rhodocyclales</taxon>
        <taxon>Zoogloeaceae</taxon>
        <taxon>Thauera</taxon>
    </lineage>
</organism>
<dbReference type="GO" id="GO:0071555">
    <property type="term" value="P:cell wall organization"/>
    <property type="evidence" value="ECO:0007669"/>
    <property type="project" value="UniProtKB-UniRule"/>
</dbReference>
<dbReference type="PANTHER" id="PTHR47019:SF1">
    <property type="entry name" value="LIPID II FLIPPASE MURJ"/>
    <property type="match status" value="1"/>
</dbReference>
<comment type="similarity">
    <text evidence="9 10 11">Belongs to the MurJ/MviN family.</text>
</comment>
<evidence type="ECO:0000256" key="8">
    <source>
        <dbReference type="ARBA" id="ARBA00060041"/>
    </source>
</evidence>
<dbReference type="GO" id="GO:0009252">
    <property type="term" value="P:peptidoglycan biosynthetic process"/>
    <property type="evidence" value="ECO:0007669"/>
    <property type="project" value="UniProtKB-UniRule"/>
</dbReference>
<protein>
    <recommendedName>
        <fullName evidence="10">Probable lipid II flippase MurJ</fullName>
    </recommendedName>
</protein>
<accession>A0A1H5UVV8</accession>
<feature type="transmembrane region" description="Helical" evidence="10">
    <location>
        <begin position="31"/>
        <end position="47"/>
    </location>
</feature>
<dbReference type="OrthoDB" id="9816572at2"/>
<feature type="transmembrane region" description="Helical" evidence="10">
    <location>
        <begin position="134"/>
        <end position="154"/>
    </location>
</feature>
<evidence type="ECO:0000256" key="7">
    <source>
        <dbReference type="ARBA" id="ARBA00023136"/>
    </source>
</evidence>
<feature type="transmembrane region" description="Helical" evidence="10">
    <location>
        <begin position="481"/>
        <end position="501"/>
    </location>
</feature>
<dbReference type="HAMAP" id="MF_02078">
    <property type="entry name" value="MurJ_MviN"/>
    <property type="match status" value="1"/>
</dbReference>
<keyword evidence="10 11" id="KW-0813">Transport</keyword>
<feature type="transmembrane region" description="Helical" evidence="10">
    <location>
        <begin position="313"/>
        <end position="334"/>
    </location>
</feature>
<evidence type="ECO:0000256" key="10">
    <source>
        <dbReference type="HAMAP-Rule" id="MF_02078"/>
    </source>
</evidence>
<keyword evidence="4 10" id="KW-0133">Cell shape</keyword>
<evidence type="ECO:0000256" key="1">
    <source>
        <dbReference type="ARBA" id="ARBA00004651"/>
    </source>
</evidence>
<comment type="function">
    <text evidence="8 10 11">Involved in peptidoglycan biosynthesis. Transports lipid-linked peptidoglycan precursors from the inner to the outer leaflet of the cytoplasmic membrane.</text>
</comment>
<keyword evidence="13" id="KW-1185">Reference proteome</keyword>
<evidence type="ECO:0000313" key="12">
    <source>
        <dbReference type="EMBL" id="APR05342.1"/>
    </source>
</evidence>
<dbReference type="Pfam" id="PF03023">
    <property type="entry name" value="MurJ"/>
    <property type="match status" value="1"/>
</dbReference>
<dbReference type="PRINTS" id="PR01806">
    <property type="entry name" value="VIRFACTRMVIN"/>
</dbReference>
<dbReference type="CDD" id="cd13123">
    <property type="entry name" value="MATE_MurJ_like"/>
    <property type="match status" value="1"/>
</dbReference>
<feature type="transmembrane region" description="Helical" evidence="10">
    <location>
        <begin position="229"/>
        <end position="254"/>
    </location>
</feature>
<keyword evidence="10 11" id="KW-0961">Cell wall biogenesis/degradation</keyword>
<evidence type="ECO:0000313" key="13">
    <source>
        <dbReference type="Proteomes" id="UP000185739"/>
    </source>
</evidence>
<dbReference type="NCBIfam" id="TIGR01695">
    <property type="entry name" value="murJ_mviN"/>
    <property type="match status" value="1"/>
</dbReference>
<feature type="transmembrane region" description="Helical" evidence="10">
    <location>
        <begin position="90"/>
        <end position="114"/>
    </location>
</feature>